<evidence type="ECO:0000256" key="3">
    <source>
        <dbReference type="RuleBase" id="RU003560"/>
    </source>
</evidence>
<evidence type="ECO:0008006" key="5">
    <source>
        <dbReference type="Google" id="ProtNLM"/>
    </source>
</evidence>
<dbReference type="Pfam" id="PF00202">
    <property type="entry name" value="Aminotran_3"/>
    <property type="match status" value="1"/>
</dbReference>
<dbReference type="Gene3D" id="3.90.1150.10">
    <property type="entry name" value="Aspartate Aminotransferase, domain 1"/>
    <property type="match status" value="1"/>
</dbReference>
<dbReference type="Gene3D" id="3.40.640.10">
    <property type="entry name" value="Type I PLP-dependent aspartate aminotransferase-like (Major domain)"/>
    <property type="match status" value="1"/>
</dbReference>
<organism evidence="4">
    <name type="scientific">Diaporthe sp</name>
    <dbReference type="NCBI Taxonomy" id="1756133"/>
    <lineage>
        <taxon>Eukaryota</taxon>
        <taxon>Fungi</taxon>
        <taxon>Dikarya</taxon>
        <taxon>Ascomycota</taxon>
        <taxon>Pezizomycotina</taxon>
        <taxon>Sordariomycetes</taxon>
        <taxon>Sordariomycetidae</taxon>
        <taxon>Diaporthales</taxon>
        <taxon>Diaporthaceae</taxon>
        <taxon>Diaporthe</taxon>
    </lineage>
</organism>
<dbReference type="PANTHER" id="PTHR43094">
    <property type="entry name" value="AMINOTRANSFERASE"/>
    <property type="match status" value="1"/>
</dbReference>
<protein>
    <recommendedName>
        <fullName evidence="5">Aminotransferase</fullName>
    </recommendedName>
</protein>
<dbReference type="EMBL" id="MN922285">
    <property type="protein sequence ID" value="UHB41929.1"/>
    <property type="molecule type" value="Genomic_DNA"/>
</dbReference>
<evidence type="ECO:0000256" key="2">
    <source>
        <dbReference type="ARBA" id="ARBA00022898"/>
    </source>
</evidence>
<name>A0A8K1ZR89_9PEZI</name>
<dbReference type="SUPFAM" id="SSF53383">
    <property type="entry name" value="PLP-dependent transferases"/>
    <property type="match status" value="1"/>
</dbReference>
<dbReference type="InterPro" id="IPR015422">
    <property type="entry name" value="PyrdxlP-dep_Trfase_small"/>
</dbReference>
<dbReference type="InterPro" id="IPR015421">
    <property type="entry name" value="PyrdxlP-dep_Trfase_major"/>
</dbReference>
<dbReference type="PANTHER" id="PTHR43094:SF1">
    <property type="entry name" value="AMINOTRANSFERASE CLASS-III"/>
    <property type="match status" value="1"/>
</dbReference>
<keyword evidence="4" id="KW-0496">Mitochondrion</keyword>
<comment type="similarity">
    <text evidence="1 3">Belongs to the class-III pyridoxal-phosphate-dependent aminotransferase family.</text>
</comment>
<dbReference type="GO" id="GO:0008483">
    <property type="term" value="F:transaminase activity"/>
    <property type="evidence" value="ECO:0007669"/>
    <property type="project" value="InterPro"/>
</dbReference>
<evidence type="ECO:0000256" key="1">
    <source>
        <dbReference type="ARBA" id="ARBA00008954"/>
    </source>
</evidence>
<geneLocation type="mitochondrion" evidence="4"/>
<dbReference type="AlphaFoldDB" id="A0A8K1ZR89"/>
<accession>A0A8K1ZR89</accession>
<dbReference type="GO" id="GO:0005829">
    <property type="term" value="C:cytosol"/>
    <property type="evidence" value="ECO:0007669"/>
    <property type="project" value="TreeGrafter"/>
</dbReference>
<proteinExistence type="inferred from homology"/>
<evidence type="ECO:0000313" key="4">
    <source>
        <dbReference type="EMBL" id="UHB41929.1"/>
    </source>
</evidence>
<dbReference type="InterPro" id="IPR015424">
    <property type="entry name" value="PyrdxlP-dep_Trfase"/>
</dbReference>
<keyword evidence="2 3" id="KW-0663">Pyridoxal phosphate</keyword>
<dbReference type="CDD" id="cd00610">
    <property type="entry name" value="OAT_like"/>
    <property type="match status" value="1"/>
</dbReference>
<dbReference type="GO" id="GO:0030170">
    <property type="term" value="F:pyridoxal phosphate binding"/>
    <property type="evidence" value="ECO:0007669"/>
    <property type="project" value="InterPro"/>
</dbReference>
<dbReference type="InterPro" id="IPR005814">
    <property type="entry name" value="Aminotrans_3"/>
</dbReference>
<gene>
    <name evidence="4" type="primary">orf360</name>
</gene>
<reference evidence="4" key="1">
    <citation type="submission" date="2020-01" db="EMBL/GenBank/DDBJ databases">
        <title>Characterization of the mitochondrial genome of Diaporthe sp.</title>
        <authorList>
            <person name="Wang X."/>
        </authorList>
    </citation>
    <scope>NUCLEOTIDE SEQUENCE</scope>
</reference>
<sequence>MRMAYLTGSGSESNEAAIKMACFYHYLNNGNTDRNILIARSRSYHGTTIGTLSISGFGSRKEPYLPLLMDNVYFVSPCYTYRQLEKGELNDAFIARKSAELEALILKLGPEKVSAFIAEPVVGAALGCVSFVPGYLNAMKQVCHKYGVLFIVDEVMCGTGRTGVLHAWQAEPGFTPDIQTMGKGLGAGYQPIGAMMISNEIFNVLSKSGQFVHGHTFESMRVQAVAALEVLNIIQEKNLLLQVKKKGLYLERRLRSILGDHPHVGDIRGKGLFWGIEFVKNKDTKEPFNSKLNLAFKLQELAFSAPFNMMIYASTGCVDHERGDIIMLAPPFTITYKEINHIVNVLSKVIKKTFENIDTK</sequence>